<comment type="similarity">
    <text evidence="6">Belongs to the methylenetetrahydrofolate reductase family.</text>
</comment>
<gene>
    <name evidence="7" type="ORF">ACFOUW_08770</name>
</gene>
<evidence type="ECO:0000313" key="7">
    <source>
        <dbReference type="EMBL" id="MFC3760931.1"/>
    </source>
</evidence>
<evidence type="ECO:0000256" key="4">
    <source>
        <dbReference type="ARBA" id="ARBA00022827"/>
    </source>
</evidence>
<evidence type="ECO:0000313" key="8">
    <source>
        <dbReference type="Proteomes" id="UP001595699"/>
    </source>
</evidence>
<keyword evidence="8" id="KW-1185">Reference proteome</keyword>
<organism evidence="7 8">
    <name type="scientific">Tenggerimyces flavus</name>
    <dbReference type="NCBI Taxonomy" id="1708749"/>
    <lineage>
        <taxon>Bacteria</taxon>
        <taxon>Bacillati</taxon>
        <taxon>Actinomycetota</taxon>
        <taxon>Actinomycetes</taxon>
        <taxon>Propionibacteriales</taxon>
        <taxon>Nocardioidaceae</taxon>
        <taxon>Tenggerimyces</taxon>
    </lineage>
</organism>
<dbReference type="InterPro" id="IPR029041">
    <property type="entry name" value="FAD-linked_oxidoreductase-like"/>
</dbReference>
<comment type="pathway">
    <text evidence="2 6">One-carbon metabolism; tetrahydrofolate interconversion.</text>
</comment>
<dbReference type="GO" id="GO:0004489">
    <property type="term" value="F:methylenetetrahydrofolate reductase [NAD(P)H] activity"/>
    <property type="evidence" value="ECO:0007669"/>
    <property type="project" value="UniProtKB-EC"/>
</dbReference>
<evidence type="ECO:0000256" key="3">
    <source>
        <dbReference type="ARBA" id="ARBA00022630"/>
    </source>
</evidence>
<accession>A0ABV7Y6L9</accession>
<keyword evidence="5 6" id="KW-0560">Oxidoreductase</keyword>
<evidence type="ECO:0000256" key="2">
    <source>
        <dbReference type="ARBA" id="ARBA00004777"/>
    </source>
</evidence>
<sequence length="251" mass="27188">MSTNAFELVCEIEPPTRPDLARIRRQIEVMTPFADTFLAPDNHIGRATISSVAVAHEIQAAGAKGIACLNARDRNLLGFRRDLLTAAAYDVERFLFVYGDKPTVGDRGGDLTVRSMLSHVREWDGPAFTVGVAASTRSPLPAWKRSADFVFAQVDFSVSSAVAWRERQALSCPVYAGVMVLASERMARSLAATIPDISIPPELISRVSVDPMAGVEAACAQIEALRSSGAFDGVHLITASRYRDVAARLVR</sequence>
<comment type="cofactor">
    <cofactor evidence="1 6">
        <name>FAD</name>
        <dbReference type="ChEBI" id="CHEBI:57692"/>
    </cofactor>
</comment>
<dbReference type="RefSeq" id="WP_205117162.1">
    <property type="nucleotide sequence ID" value="NZ_JAFBCM010000001.1"/>
</dbReference>
<dbReference type="Proteomes" id="UP001595699">
    <property type="component" value="Unassembled WGS sequence"/>
</dbReference>
<evidence type="ECO:0000256" key="6">
    <source>
        <dbReference type="RuleBase" id="RU003862"/>
    </source>
</evidence>
<dbReference type="Gene3D" id="3.20.20.220">
    <property type="match status" value="1"/>
</dbReference>
<dbReference type="InterPro" id="IPR003171">
    <property type="entry name" value="Mehydrof_redctse-like"/>
</dbReference>
<keyword evidence="4 6" id="KW-0274">FAD</keyword>
<dbReference type="SUPFAM" id="SSF51730">
    <property type="entry name" value="FAD-linked oxidoreductase"/>
    <property type="match status" value="1"/>
</dbReference>
<comment type="caution">
    <text evidence="7">The sequence shown here is derived from an EMBL/GenBank/DDBJ whole genome shotgun (WGS) entry which is preliminary data.</text>
</comment>
<evidence type="ECO:0000256" key="1">
    <source>
        <dbReference type="ARBA" id="ARBA00001974"/>
    </source>
</evidence>
<proteinExistence type="inferred from homology"/>
<keyword evidence="3 6" id="KW-0285">Flavoprotein</keyword>
<name>A0ABV7Y6L9_9ACTN</name>
<reference evidence="8" key="1">
    <citation type="journal article" date="2019" name="Int. J. Syst. Evol. Microbiol.">
        <title>The Global Catalogue of Microorganisms (GCM) 10K type strain sequencing project: providing services to taxonomists for standard genome sequencing and annotation.</title>
        <authorList>
            <consortium name="The Broad Institute Genomics Platform"/>
            <consortium name="The Broad Institute Genome Sequencing Center for Infectious Disease"/>
            <person name="Wu L."/>
            <person name="Ma J."/>
        </authorList>
    </citation>
    <scope>NUCLEOTIDE SEQUENCE [LARGE SCALE GENOMIC DNA]</scope>
    <source>
        <strain evidence="8">CGMCC 4.7241</strain>
    </source>
</reference>
<evidence type="ECO:0000256" key="5">
    <source>
        <dbReference type="ARBA" id="ARBA00023002"/>
    </source>
</evidence>
<protein>
    <recommendedName>
        <fullName evidence="6">Methylenetetrahydrofolate reductase</fullName>
    </recommendedName>
</protein>
<dbReference type="EMBL" id="JBHRZH010000006">
    <property type="protein sequence ID" value="MFC3760931.1"/>
    <property type="molecule type" value="Genomic_DNA"/>
</dbReference>
<dbReference type="Pfam" id="PF02219">
    <property type="entry name" value="MTHFR"/>
    <property type="match status" value="1"/>
</dbReference>